<dbReference type="EMBL" id="MU826913">
    <property type="protein sequence ID" value="KAJ7369546.1"/>
    <property type="molecule type" value="Genomic_DNA"/>
</dbReference>
<sequence length="118" mass="14225">MLRPREGHPLFRSLGLTFTMGRIVVIFIVICLIAAFLYESEAWRRRRRRRVESTLPDKVQKLRQGNHEYDQNRQDDQAAANKLMENEKETKLDDEMETEMETKLDDQKHDSYYYEEEI</sequence>
<keyword evidence="2" id="KW-0472">Membrane</keyword>
<comment type="caution">
    <text evidence="3">The sequence shown here is derived from an EMBL/GenBank/DDBJ whole genome shotgun (WGS) entry which is preliminary data.</text>
</comment>
<feature type="compositionally biased region" description="Basic and acidic residues" evidence="1">
    <location>
        <begin position="65"/>
        <end position="76"/>
    </location>
</feature>
<reference evidence="3" key="1">
    <citation type="submission" date="2023-01" db="EMBL/GenBank/DDBJ databases">
        <title>Genome assembly of the deep-sea coral Lophelia pertusa.</title>
        <authorList>
            <person name="Herrera S."/>
            <person name="Cordes E."/>
        </authorList>
    </citation>
    <scope>NUCLEOTIDE SEQUENCE</scope>
    <source>
        <strain evidence="3">USNM1676648</strain>
        <tissue evidence="3">Polyp</tissue>
    </source>
</reference>
<proteinExistence type="predicted"/>
<evidence type="ECO:0000313" key="4">
    <source>
        <dbReference type="Proteomes" id="UP001163046"/>
    </source>
</evidence>
<evidence type="ECO:0000313" key="3">
    <source>
        <dbReference type="EMBL" id="KAJ7369546.1"/>
    </source>
</evidence>
<feature type="transmembrane region" description="Helical" evidence="2">
    <location>
        <begin position="20"/>
        <end position="38"/>
    </location>
</feature>
<keyword evidence="2" id="KW-1133">Transmembrane helix</keyword>
<feature type="compositionally biased region" description="Basic and acidic residues" evidence="1">
    <location>
        <begin position="100"/>
        <end position="112"/>
    </location>
</feature>
<feature type="region of interest" description="Disordered" evidence="1">
    <location>
        <begin position="57"/>
        <end position="118"/>
    </location>
</feature>
<protein>
    <submittedName>
        <fullName evidence="3">Uncharacterized protein</fullName>
    </submittedName>
</protein>
<gene>
    <name evidence="3" type="ORF">OS493_038192</name>
</gene>
<keyword evidence="2" id="KW-0812">Transmembrane</keyword>
<evidence type="ECO:0000256" key="1">
    <source>
        <dbReference type="SAM" id="MobiDB-lite"/>
    </source>
</evidence>
<accession>A0A9W9YUF7</accession>
<name>A0A9W9YUF7_9CNID</name>
<keyword evidence="4" id="KW-1185">Reference proteome</keyword>
<evidence type="ECO:0000256" key="2">
    <source>
        <dbReference type="SAM" id="Phobius"/>
    </source>
</evidence>
<dbReference type="Proteomes" id="UP001163046">
    <property type="component" value="Unassembled WGS sequence"/>
</dbReference>
<dbReference type="AlphaFoldDB" id="A0A9W9YUF7"/>
<organism evidence="3 4">
    <name type="scientific">Desmophyllum pertusum</name>
    <dbReference type="NCBI Taxonomy" id="174260"/>
    <lineage>
        <taxon>Eukaryota</taxon>
        <taxon>Metazoa</taxon>
        <taxon>Cnidaria</taxon>
        <taxon>Anthozoa</taxon>
        <taxon>Hexacorallia</taxon>
        <taxon>Scleractinia</taxon>
        <taxon>Caryophylliina</taxon>
        <taxon>Caryophylliidae</taxon>
        <taxon>Desmophyllum</taxon>
    </lineage>
</organism>
<feature type="compositionally biased region" description="Basic and acidic residues" evidence="1">
    <location>
        <begin position="84"/>
        <end position="93"/>
    </location>
</feature>